<gene>
    <name evidence="1" type="ORF">KUV50_10355</name>
</gene>
<organism evidence="1 2">
    <name type="scientific">Membranihabitans marinus</name>
    <dbReference type="NCBI Taxonomy" id="1227546"/>
    <lineage>
        <taxon>Bacteria</taxon>
        <taxon>Pseudomonadati</taxon>
        <taxon>Bacteroidota</taxon>
        <taxon>Saprospiria</taxon>
        <taxon>Saprospirales</taxon>
        <taxon>Saprospiraceae</taxon>
        <taxon>Membranihabitans</taxon>
    </lineage>
</organism>
<proteinExistence type="predicted"/>
<dbReference type="RefSeq" id="WP_222580074.1">
    <property type="nucleotide sequence ID" value="NZ_JAHVHU010000009.1"/>
</dbReference>
<name>A0A953HU83_9BACT</name>
<comment type="caution">
    <text evidence="1">The sequence shown here is derived from an EMBL/GenBank/DDBJ whole genome shotgun (WGS) entry which is preliminary data.</text>
</comment>
<dbReference type="EMBL" id="JAHVHU010000009">
    <property type="protein sequence ID" value="MBY5958535.1"/>
    <property type="molecule type" value="Genomic_DNA"/>
</dbReference>
<keyword evidence="2" id="KW-1185">Reference proteome</keyword>
<sequence>MKGDVPSKKKVPFNISKGFMDYLKKYGRQHPLPLQYSDLLRFISSVPLLDLRGDDTLWETVYYSELDTLELHESLTHIYALLKTEGDYSVMEHLTISRIDYCTFGNTKPFRVRILNKLNDNYDHFYIKVADASRVYGLELEHILSPNRITYLVDDKTLIEEHIAGIPGDDFIKNYTDISVFNKTRIAKEFVKFNERCFIRLLGDMRSYNYVIDITPDIEGNQYRIRAIDFDQQSYEGRKSFYLPQYFKENNPIIYMGIDHMEMTTVRQYQTEERSLIAVRTKSSTVQLKHLFKNMIKDKLSFPEKVGQLKEELAYHHKTDLFYTCDNMGEIVLANLKLLLAKEFHGISL</sequence>
<protein>
    <submittedName>
        <fullName evidence="1">Uncharacterized protein</fullName>
    </submittedName>
</protein>
<evidence type="ECO:0000313" key="2">
    <source>
        <dbReference type="Proteomes" id="UP000753961"/>
    </source>
</evidence>
<reference evidence="1" key="1">
    <citation type="submission" date="2021-06" db="EMBL/GenBank/DDBJ databases">
        <title>44 bacteria genomes isolated from Dapeng, Shenzhen.</title>
        <authorList>
            <person name="Zheng W."/>
            <person name="Yu S."/>
            <person name="Huang Y."/>
        </authorList>
    </citation>
    <scope>NUCLEOTIDE SEQUENCE</scope>
    <source>
        <strain evidence="1">DP5N28-2</strain>
    </source>
</reference>
<accession>A0A953HU83</accession>
<dbReference type="Proteomes" id="UP000753961">
    <property type="component" value="Unassembled WGS sequence"/>
</dbReference>
<dbReference type="AlphaFoldDB" id="A0A953HU83"/>
<evidence type="ECO:0000313" key="1">
    <source>
        <dbReference type="EMBL" id="MBY5958535.1"/>
    </source>
</evidence>